<proteinExistence type="predicted"/>
<evidence type="ECO:0000313" key="5">
    <source>
        <dbReference type="Proteomes" id="UP000321389"/>
    </source>
</evidence>
<dbReference type="OrthoDB" id="9805924at2"/>
<dbReference type="PANTHER" id="PTHR43877:SF2">
    <property type="entry name" value="AMINOALKYLPHOSPHONATE N-ACETYLTRANSFERASE-RELATED"/>
    <property type="match status" value="1"/>
</dbReference>
<dbReference type="InterPro" id="IPR016181">
    <property type="entry name" value="Acyl_CoA_acyltransferase"/>
</dbReference>
<dbReference type="Pfam" id="PF00583">
    <property type="entry name" value="Acetyltransf_1"/>
    <property type="match status" value="1"/>
</dbReference>
<sequence length="173" mass="18664">MTAVFIRPARDDDADEILAMACALARGHGEPDDLLTVEMVRAEMLADNGPIQVLIADCGEIAGYISLLPAFESGHASRGLYVADLYVKPEFRRGGVAKKLMAAAAATARAEGCGHLWLTMQKTNERAERFYRTVADVRAEVVAFAVTGDRFAALATEGEAARSAKTFSDRIKE</sequence>
<dbReference type="InterPro" id="IPR050832">
    <property type="entry name" value="Bact_Acetyltransf"/>
</dbReference>
<protein>
    <submittedName>
        <fullName evidence="4">GNAT family N-acetyltransferase</fullName>
    </submittedName>
</protein>
<dbReference type="AlphaFoldDB" id="A0A5B8KYL6"/>
<dbReference type="Gene3D" id="3.40.630.30">
    <property type="match status" value="1"/>
</dbReference>
<reference evidence="4" key="1">
    <citation type="submission" date="2020-04" db="EMBL/GenBank/DDBJ databases">
        <title>Nitratireductor sp. nov. isolated from mangrove soil.</title>
        <authorList>
            <person name="Ye Y."/>
        </authorList>
    </citation>
    <scope>NUCLEOTIDE SEQUENCE</scope>
    <source>
        <strain evidence="4">SY7</strain>
    </source>
</reference>
<name>A0A5B8KYL6_9HYPH</name>
<evidence type="ECO:0000256" key="2">
    <source>
        <dbReference type="ARBA" id="ARBA00023315"/>
    </source>
</evidence>
<dbReference type="SUPFAM" id="SSF55729">
    <property type="entry name" value="Acyl-CoA N-acyltransferases (Nat)"/>
    <property type="match status" value="1"/>
</dbReference>
<feature type="domain" description="N-acetyltransferase" evidence="3">
    <location>
        <begin position="4"/>
        <end position="168"/>
    </location>
</feature>
<keyword evidence="2" id="KW-0012">Acyltransferase</keyword>
<dbReference type="GO" id="GO:0016747">
    <property type="term" value="F:acyltransferase activity, transferring groups other than amino-acyl groups"/>
    <property type="evidence" value="ECO:0007669"/>
    <property type="project" value="InterPro"/>
</dbReference>
<keyword evidence="5" id="KW-1185">Reference proteome</keyword>
<dbReference type="KEGG" id="niy:FQ775_09405"/>
<dbReference type="RefSeq" id="WP_146299228.1">
    <property type="nucleotide sequence ID" value="NZ_CP042301.2"/>
</dbReference>
<accession>A0A5B8KYL6</accession>
<keyword evidence="1" id="KW-0808">Transferase</keyword>
<evidence type="ECO:0000256" key="1">
    <source>
        <dbReference type="ARBA" id="ARBA00022679"/>
    </source>
</evidence>
<dbReference type="EMBL" id="CP042301">
    <property type="protein sequence ID" value="QDZ00580.1"/>
    <property type="molecule type" value="Genomic_DNA"/>
</dbReference>
<dbReference type="CDD" id="cd04301">
    <property type="entry name" value="NAT_SF"/>
    <property type="match status" value="1"/>
</dbReference>
<dbReference type="InterPro" id="IPR000182">
    <property type="entry name" value="GNAT_dom"/>
</dbReference>
<evidence type="ECO:0000313" key="4">
    <source>
        <dbReference type="EMBL" id="QDZ00580.1"/>
    </source>
</evidence>
<organism evidence="4 5">
    <name type="scientific">Nitratireductor mangrovi</name>
    <dbReference type="NCBI Taxonomy" id="2599600"/>
    <lineage>
        <taxon>Bacteria</taxon>
        <taxon>Pseudomonadati</taxon>
        <taxon>Pseudomonadota</taxon>
        <taxon>Alphaproteobacteria</taxon>
        <taxon>Hyphomicrobiales</taxon>
        <taxon>Phyllobacteriaceae</taxon>
        <taxon>Nitratireductor</taxon>
    </lineage>
</organism>
<dbReference type="PROSITE" id="PS51186">
    <property type="entry name" value="GNAT"/>
    <property type="match status" value="1"/>
</dbReference>
<evidence type="ECO:0000259" key="3">
    <source>
        <dbReference type="PROSITE" id="PS51186"/>
    </source>
</evidence>
<gene>
    <name evidence="4" type="ORF">FQ775_09405</name>
</gene>
<dbReference type="Proteomes" id="UP000321389">
    <property type="component" value="Chromosome"/>
</dbReference>
<dbReference type="PANTHER" id="PTHR43877">
    <property type="entry name" value="AMINOALKYLPHOSPHONATE N-ACETYLTRANSFERASE-RELATED-RELATED"/>
    <property type="match status" value="1"/>
</dbReference>